<dbReference type="InterPro" id="IPR012675">
    <property type="entry name" value="Beta-grasp_dom_sf"/>
</dbReference>
<dbReference type="Proteomes" id="UP000002710">
    <property type="component" value="Chromosome"/>
</dbReference>
<accession>Q30V93</accession>
<evidence type="ECO:0000313" key="1">
    <source>
        <dbReference type="EMBL" id="ABB40403.2"/>
    </source>
</evidence>
<keyword evidence="2" id="KW-1185">Reference proteome</keyword>
<dbReference type="SUPFAM" id="SSF54285">
    <property type="entry name" value="MoaD/ThiS"/>
    <property type="match status" value="1"/>
</dbReference>
<gene>
    <name evidence="1" type="ordered locus">Dde_3610</name>
</gene>
<dbReference type="STRING" id="207559.Dde_3610"/>
<dbReference type="Gene3D" id="3.10.20.30">
    <property type="match status" value="1"/>
</dbReference>
<name>Q30V93_OLEA2</name>
<proteinExistence type="predicted"/>
<dbReference type="HOGENOM" id="CLU_114601_9_0_7"/>
<dbReference type="eggNOG" id="COG2104">
    <property type="taxonomic scope" value="Bacteria"/>
</dbReference>
<evidence type="ECO:0000313" key="2">
    <source>
        <dbReference type="Proteomes" id="UP000002710"/>
    </source>
</evidence>
<dbReference type="KEGG" id="dde:Dde_3610"/>
<dbReference type="AlphaFoldDB" id="Q30V93"/>
<dbReference type="RefSeq" id="WP_011369283.1">
    <property type="nucleotide sequence ID" value="NC_007519.1"/>
</dbReference>
<organism evidence="1 2">
    <name type="scientific">Oleidesulfovibrio alaskensis (strain ATCC BAA-1058 / DSM 17464 / G20)</name>
    <name type="common">Desulfovibrio alaskensis</name>
    <dbReference type="NCBI Taxonomy" id="207559"/>
    <lineage>
        <taxon>Bacteria</taxon>
        <taxon>Pseudomonadati</taxon>
        <taxon>Thermodesulfobacteriota</taxon>
        <taxon>Desulfovibrionia</taxon>
        <taxon>Desulfovibrionales</taxon>
        <taxon>Desulfovibrionaceae</taxon>
        <taxon>Oleidesulfovibrio</taxon>
    </lineage>
</organism>
<dbReference type="EMBL" id="CP000112">
    <property type="protein sequence ID" value="ABB40403.2"/>
    <property type="molecule type" value="Genomic_DNA"/>
</dbReference>
<protein>
    <recommendedName>
        <fullName evidence="3">Thiamine biosynthesis protein ThiS</fullName>
    </recommendedName>
</protein>
<dbReference type="InterPro" id="IPR016155">
    <property type="entry name" value="Mopterin_synth/thiamin_S_b"/>
</dbReference>
<reference evidence="1 2" key="1">
    <citation type="journal article" date="2011" name="J. Bacteriol.">
        <title>Complete genome sequence and updated annotation of Desulfovibrio alaskensis G20.</title>
        <authorList>
            <person name="Hauser L.J."/>
            <person name="Land M.L."/>
            <person name="Brown S.D."/>
            <person name="Larimer F."/>
            <person name="Keller K.L."/>
            <person name="Rapp-Giles B.J."/>
            <person name="Price M.N."/>
            <person name="Lin M."/>
            <person name="Bruce D.C."/>
            <person name="Detter J.C."/>
            <person name="Tapia R."/>
            <person name="Han C.S."/>
            <person name="Goodwin L.A."/>
            <person name="Cheng J.F."/>
            <person name="Pitluck S."/>
            <person name="Copeland A."/>
            <person name="Lucas S."/>
            <person name="Nolan M."/>
            <person name="Lapidus A.L."/>
            <person name="Palumbo A.V."/>
            <person name="Wall J.D."/>
        </authorList>
    </citation>
    <scope>NUCLEOTIDE SEQUENCE [LARGE SCALE GENOMIC DNA]</scope>
    <source>
        <strain evidence="2">ATCC BAA 1058 / DSM 17464 / G20</strain>
    </source>
</reference>
<evidence type="ECO:0008006" key="3">
    <source>
        <dbReference type="Google" id="ProtNLM"/>
    </source>
</evidence>
<sequence>MTEQRSRYGTTVELQPSGKRLELPYVKSVLQLLNKVGARRGTVLVIRDGKLLTPDRKLFPGDEIIVRTVVSAG</sequence>